<dbReference type="InterPro" id="IPR002934">
    <property type="entry name" value="Polymerase_NTP_transf_dom"/>
</dbReference>
<dbReference type="SUPFAM" id="SSF81301">
    <property type="entry name" value="Nucleotidyltransferase"/>
    <property type="match status" value="1"/>
</dbReference>
<reference evidence="3 4" key="1">
    <citation type="submission" date="2019-07" db="EMBL/GenBank/DDBJ databases">
        <title>Quadrisphaera sp. strain DD2A genome sequencing and assembly.</title>
        <authorList>
            <person name="Kim I."/>
        </authorList>
    </citation>
    <scope>NUCLEOTIDE SEQUENCE [LARGE SCALE GENOMIC DNA]</scope>
    <source>
        <strain evidence="3 4">DD2A</strain>
    </source>
</reference>
<dbReference type="OrthoDB" id="5143979at2"/>
<feature type="domain" description="Polymerase nucleotidyl transferase" evidence="2">
    <location>
        <begin position="62"/>
        <end position="92"/>
    </location>
</feature>
<keyword evidence="3" id="KW-0808">Transferase</keyword>
<evidence type="ECO:0000256" key="1">
    <source>
        <dbReference type="SAM" id="MobiDB-lite"/>
    </source>
</evidence>
<accession>A0A5C8ZHW3</accession>
<dbReference type="Pfam" id="PF01909">
    <property type="entry name" value="NTP_transf_2"/>
    <property type="match status" value="1"/>
</dbReference>
<evidence type="ECO:0000259" key="2">
    <source>
        <dbReference type="Pfam" id="PF01909"/>
    </source>
</evidence>
<proteinExistence type="predicted"/>
<dbReference type="InterPro" id="IPR043519">
    <property type="entry name" value="NT_sf"/>
</dbReference>
<dbReference type="AlphaFoldDB" id="A0A5C8ZHW3"/>
<protein>
    <submittedName>
        <fullName evidence="3">Nucleotidyltransferase domain-containing protein</fullName>
    </submittedName>
</protein>
<comment type="caution">
    <text evidence="3">The sequence shown here is derived from an EMBL/GenBank/DDBJ whole genome shotgun (WGS) entry which is preliminary data.</text>
</comment>
<dbReference type="GO" id="GO:0016779">
    <property type="term" value="F:nucleotidyltransferase activity"/>
    <property type="evidence" value="ECO:0007669"/>
    <property type="project" value="InterPro"/>
</dbReference>
<dbReference type="Proteomes" id="UP000321234">
    <property type="component" value="Unassembled WGS sequence"/>
</dbReference>
<sequence>MKAPQAQWTRRSEVRHRSPVRDPLEGVDGDGCIRTGADRSRVPAVYEPVLEALLAAFAPSAPSSLLLYGSVATGQARPPTSDVDVVVLGVPPAATEPVAQELSTRFADLCREVAVGAAQVEDHDGDDDEAHGNRVFLRHYCVLLAGEDVAADWRPFPADARAARGFNGDVALHLDRWRDAVRTRAGWDTPSSLLGRRLARKTLLAAAGLVSVHDSTWTTDRATGARRWGEVDTVVADDLRLLLAWADGDATASTTDILRVLAPGRPVQRVAEAFQAEIGLWSVS</sequence>
<dbReference type="CDD" id="cd05403">
    <property type="entry name" value="NT_KNTase_like"/>
    <property type="match status" value="1"/>
</dbReference>
<feature type="compositionally biased region" description="Basic and acidic residues" evidence="1">
    <location>
        <begin position="10"/>
        <end position="24"/>
    </location>
</feature>
<evidence type="ECO:0000313" key="4">
    <source>
        <dbReference type="Proteomes" id="UP000321234"/>
    </source>
</evidence>
<name>A0A5C8ZHW3_9ACTN</name>
<organism evidence="3 4">
    <name type="scientific">Quadrisphaera setariae</name>
    <dbReference type="NCBI Taxonomy" id="2593304"/>
    <lineage>
        <taxon>Bacteria</taxon>
        <taxon>Bacillati</taxon>
        <taxon>Actinomycetota</taxon>
        <taxon>Actinomycetes</taxon>
        <taxon>Kineosporiales</taxon>
        <taxon>Kineosporiaceae</taxon>
        <taxon>Quadrisphaera</taxon>
    </lineage>
</organism>
<feature type="region of interest" description="Disordered" evidence="1">
    <location>
        <begin position="1"/>
        <end position="31"/>
    </location>
</feature>
<dbReference type="EMBL" id="VKAC01000002">
    <property type="protein sequence ID" value="TXR57447.1"/>
    <property type="molecule type" value="Genomic_DNA"/>
</dbReference>
<dbReference type="Gene3D" id="3.30.460.10">
    <property type="entry name" value="Beta Polymerase, domain 2"/>
    <property type="match status" value="1"/>
</dbReference>
<gene>
    <name evidence="3" type="ORF">FMM08_04140</name>
</gene>
<evidence type="ECO:0000313" key="3">
    <source>
        <dbReference type="EMBL" id="TXR57447.1"/>
    </source>
</evidence>
<keyword evidence="4" id="KW-1185">Reference proteome</keyword>